<name>A0ABR1X0L5_9PEZI</name>
<evidence type="ECO:0000256" key="1">
    <source>
        <dbReference type="SAM" id="MobiDB-lite"/>
    </source>
</evidence>
<dbReference type="RefSeq" id="XP_066671794.1">
    <property type="nucleotide sequence ID" value="XM_066808176.1"/>
</dbReference>
<evidence type="ECO:0000313" key="2">
    <source>
        <dbReference type="EMBL" id="KAK8088900.1"/>
    </source>
</evidence>
<protein>
    <submittedName>
        <fullName evidence="2">Uncharacterized protein</fullName>
    </submittedName>
</protein>
<dbReference type="PANTHER" id="PTHR35392">
    <property type="entry name" value="ZN(II)2CYS6 TRANSCRIPTION FACTOR (EUROFUNG)-RELATED-RELATED"/>
    <property type="match status" value="1"/>
</dbReference>
<dbReference type="PANTHER" id="PTHR35392:SF3">
    <property type="entry name" value="ZN(2)-C6 FUNGAL-TYPE DOMAIN-CONTAINING PROTEIN"/>
    <property type="match status" value="1"/>
</dbReference>
<evidence type="ECO:0000313" key="3">
    <source>
        <dbReference type="Proteomes" id="UP001433268"/>
    </source>
</evidence>
<feature type="compositionally biased region" description="Basic and acidic residues" evidence="1">
    <location>
        <begin position="299"/>
        <end position="309"/>
    </location>
</feature>
<feature type="region of interest" description="Disordered" evidence="1">
    <location>
        <begin position="161"/>
        <end position="195"/>
    </location>
</feature>
<gene>
    <name evidence="2" type="ORF">PG997_003861</name>
</gene>
<accession>A0ABR1X0L5</accession>
<dbReference type="InterPro" id="IPR052973">
    <property type="entry name" value="Fungal_sec-metab_reg_TF"/>
</dbReference>
<dbReference type="Proteomes" id="UP001433268">
    <property type="component" value="Unassembled WGS sequence"/>
</dbReference>
<dbReference type="GeneID" id="92041236"/>
<organism evidence="2 3">
    <name type="scientific">Apiospora hydei</name>
    <dbReference type="NCBI Taxonomy" id="1337664"/>
    <lineage>
        <taxon>Eukaryota</taxon>
        <taxon>Fungi</taxon>
        <taxon>Dikarya</taxon>
        <taxon>Ascomycota</taxon>
        <taxon>Pezizomycotina</taxon>
        <taxon>Sordariomycetes</taxon>
        <taxon>Xylariomycetidae</taxon>
        <taxon>Amphisphaeriales</taxon>
        <taxon>Apiosporaceae</taxon>
        <taxon>Apiospora</taxon>
    </lineage>
</organism>
<feature type="compositionally biased region" description="Polar residues" evidence="1">
    <location>
        <begin position="181"/>
        <end position="195"/>
    </location>
</feature>
<dbReference type="EMBL" id="JAQQWN010000004">
    <property type="protein sequence ID" value="KAK8088900.1"/>
    <property type="molecule type" value="Genomic_DNA"/>
</dbReference>
<feature type="region of interest" description="Disordered" evidence="1">
    <location>
        <begin position="254"/>
        <end position="309"/>
    </location>
</feature>
<comment type="caution">
    <text evidence="2">The sequence shown here is derived from an EMBL/GenBank/DDBJ whole genome shotgun (WGS) entry which is preliminary data.</text>
</comment>
<proteinExistence type="predicted"/>
<reference evidence="2 3" key="1">
    <citation type="submission" date="2023-01" db="EMBL/GenBank/DDBJ databases">
        <title>Analysis of 21 Apiospora genomes using comparative genomics revels a genus with tremendous synthesis potential of carbohydrate active enzymes and secondary metabolites.</title>
        <authorList>
            <person name="Sorensen T."/>
        </authorList>
    </citation>
    <scope>NUCLEOTIDE SEQUENCE [LARGE SCALE GENOMIC DNA]</scope>
    <source>
        <strain evidence="2 3">CBS 114990</strain>
    </source>
</reference>
<keyword evidence="3" id="KW-1185">Reference proteome</keyword>
<feature type="region of interest" description="Disordered" evidence="1">
    <location>
        <begin position="98"/>
        <end position="129"/>
    </location>
</feature>
<sequence>MNSYNPRKRRYSGHEGAPAVLVSQDPHAFTPASTAQSPLASLSHQDLQILGQAALILQCPVSQLLDLDRNPARFTTSSSSPPYPEQKRLRLSTDLQPMPAHEIPSSSSETSHHRPPVNPPGSARRDGFSLGISGSRLAHYFAGISVCPPCSTCEPEGYSGIPASSQFDDNERSPPLMSEKSPPSSSQAWTLPPSQANLFPYDEANPAQLMSSYPILQPTQPTIVQPSTRREGMVYPVTSSLEEYTVPVTAPVVRPPSQEESTAPPDNEDVQYPSTSCFNKRHESDASHYPSSVGLSSPVDEKTFSRPEHHNLGIATSYQKAPVSKRGPFKNNEVREQTAETRRIGSCIRCRMQRIRLANGRLQCETNPVDKQGTCLTCAKVSHAKVSRLPCLRYKITDVRLFKPGQIKGHEWTRRWQEGVADDISNWASFETRNVGVTEGYTHQPVVLRVRQFVPQEGDSLERTWVYNGVRRSVKIPAFAIVNLEEARNAYEDHLTRSVKDFCRNVVSSKHKLIWGTYAAALKAAMADETDEKQKTLLRKALRLWMAIRMTTKSTYIVGQETLGMTRDIMDETSPLRGQIPLPPVMGAQIELILIHQIQNKLRREMLDELQGILQANNHITWFTAYLVTFIFLHNVSLLCQHDAAYARKHGITARFARENTVREYLTAGSELTLDLDDKQGPTYFWRTSTTATKPGMYPFSAECKDQDLRTLAQLDPVKIKFINVTRNIVKEQGKHWDEVRRRDDYEDDFYFISQLYEENWAPRTLI</sequence>